<dbReference type="CDD" id="cd00364">
    <property type="entry name" value="Ribosomal_uS17"/>
    <property type="match status" value="1"/>
</dbReference>
<dbReference type="EMBL" id="VBOR01000033">
    <property type="protein sequence ID" value="TMQ50518.1"/>
    <property type="molecule type" value="Genomic_DNA"/>
</dbReference>
<dbReference type="HAMAP" id="MF_01345_B">
    <property type="entry name" value="Ribosomal_uS17_B"/>
    <property type="match status" value="1"/>
</dbReference>
<dbReference type="NCBIfam" id="NF004123">
    <property type="entry name" value="PRK05610.1"/>
    <property type="match status" value="1"/>
</dbReference>
<evidence type="ECO:0000256" key="1">
    <source>
        <dbReference type="ARBA" id="ARBA00010254"/>
    </source>
</evidence>
<evidence type="ECO:0000313" key="7">
    <source>
        <dbReference type="EMBL" id="TMQ50518.1"/>
    </source>
</evidence>
<dbReference type="GO" id="GO:0019843">
    <property type="term" value="F:rRNA binding"/>
    <property type="evidence" value="ECO:0007669"/>
    <property type="project" value="UniProtKB-UniRule"/>
</dbReference>
<comment type="caution">
    <text evidence="7">The sequence shown here is derived from an EMBL/GenBank/DDBJ whole genome shotgun (WGS) entry which is preliminary data.</text>
</comment>
<dbReference type="Proteomes" id="UP000316292">
    <property type="component" value="Unassembled WGS sequence"/>
</dbReference>
<evidence type="ECO:0000256" key="6">
    <source>
        <dbReference type="HAMAP-Rule" id="MF_01345"/>
    </source>
</evidence>
<protein>
    <recommendedName>
        <fullName evidence="6">Small ribosomal subunit protein uS17</fullName>
    </recommendedName>
</protein>
<keyword evidence="5 6" id="KW-0687">Ribonucleoprotein</keyword>
<proteinExistence type="inferred from homology"/>
<dbReference type="PRINTS" id="PR00973">
    <property type="entry name" value="RIBOSOMALS17"/>
</dbReference>
<dbReference type="NCBIfam" id="TIGR03635">
    <property type="entry name" value="uS17_bact"/>
    <property type="match status" value="1"/>
</dbReference>
<dbReference type="GO" id="GO:0022627">
    <property type="term" value="C:cytosolic small ribosomal subunit"/>
    <property type="evidence" value="ECO:0007669"/>
    <property type="project" value="UniProtKB-UniRule"/>
</dbReference>
<keyword evidence="2 6" id="KW-0699">rRNA-binding</keyword>
<dbReference type="InterPro" id="IPR000266">
    <property type="entry name" value="Ribosomal_uS17"/>
</dbReference>
<comment type="function">
    <text evidence="6">One of the primary rRNA binding proteins, it binds specifically to the 5'-end of 16S ribosomal RNA.</text>
</comment>
<organism evidence="7 8">
    <name type="scientific">Eiseniibacteriota bacterium</name>
    <dbReference type="NCBI Taxonomy" id="2212470"/>
    <lineage>
        <taxon>Bacteria</taxon>
        <taxon>Candidatus Eiseniibacteriota</taxon>
    </lineage>
</organism>
<comment type="subunit">
    <text evidence="6">Part of the 30S ribosomal subunit.</text>
</comment>
<evidence type="ECO:0000313" key="8">
    <source>
        <dbReference type="Proteomes" id="UP000316292"/>
    </source>
</evidence>
<reference evidence="7 8" key="1">
    <citation type="journal article" date="2019" name="Nat. Microbiol.">
        <title>Mediterranean grassland soil C-N compound turnover is dependent on rainfall and depth, and is mediated by genomically divergent microorganisms.</title>
        <authorList>
            <person name="Diamond S."/>
            <person name="Andeer P.F."/>
            <person name="Li Z."/>
            <person name="Crits-Christoph A."/>
            <person name="Burstein D."/>
            <person name="Anantharaman K."/>
            <person name="Lane K.R."/>
            <person name="Thomas B.C."/>
            <person name="Pan C."/>
            <person name="Northen T.R."/>
            <person name="Banfield J.F."/>
        </authorList>
    </citation>
    <scope>NUCLEOTIDE SEQUENCE [LARGE SCALE GENOMIC DNA]</scope>
    <source>
        <strain evidence="7">WS_1</strain>
    </source>
</reference>
<evidence type="ECO:0000256" key="3">
    <source>
        <dbReference type="ARBA" id="ARBA00022884"/>
    </source>
</evidence>
<dbReference type="PANTHER" id="PTHR10744:SF1">
    <property type="entry name" value="SMALL RIBOSOMAL SUBUNIT PROTEIN US17M"/>
    <property type="match status" value="1"/>
</dbReference>
<dbReference type="GO" id="GO:0003735">
    <property type="term" value="F:structural constituent of ribosome"/>
    <property type="evidence" value="ECO:0007669"/>
    <property type="project" value="UniProtKB-UniRule"/>
</dbReference>
<dbReference type="Gene3D" id="2.40.50.140">
    <property type="entry name" value="Nucleic acid-binding proteins"/>
    <property type="match status" value="1"/>
</dbReference>
<evidence type="ECO:0000256" key="5">
    <source>
        <dbReference type="ARBA" id="ARBA00023274"/>
    </source>
</evidence>
<accession>A0A538SGM5</accession>
<dbReference type="PANTHER" id="PTHR10744">
    <property type="entry name" value="40S RIBOSOMAL PROTEIN S11 FAMILY MEMBER"/>
    <property type="match status" value="1"/>
</dbReference>
<evidence type="ECO:0000256" key="4">
    <source>
        <dbReference type="ARBA" id="ARBA00022980"/>
    </source>
</evidence>
<evidence type="ECO:0000256" key="2">
    <source>
        <dbReference type="ARBA" id="ARBA00022730"/>
    </source>
</evidence>
<dbReference type="Pfam" id="PF00366">
    <property type="entry name" value="Ribosomal_S17"/>
    <property type="match status" value="1"/>
</dbReference>
<keyword evidence="3 6" id="KW-0694">RNA-binding</keyword>
<dbReference type="AlphaFoldDB" id="A0A538SGM5"/>
<name>A0A538SGM5_UNCEI</name>
<dbReference type="InterPro" id="IPR012340">
    <property type="entry name" value="NA-bd_OB-fold"/>
</dbReference>
<dbReference type="GO" id="GO:0006412">
    <property type="term" value="P:translation"/>
    <property type="evidence" value="ECO:0007669"/>
    <property type="project" value="UniProtKB-UniRule"/>
</dbReference>
<sequence>MTGTVVSAAMQKTVVAQIERLVRDPDYGKYVRRRNRFKVHDEKSECKVGDVIRFMETRHLSKDKCWRLLDFVKRVER</sequence>
<dbReference type="SUPFAM" id="SSF50249">
    <property type="entry name" value="Nucleic acid-binding proteins"/>
    <property type="match status" value="1"/>
</dbReference>
<gene>
    <name evidence="6 7" type="primary">rpsQ</name>
    <name evidence="7" type="ORF">E6K71_02390</name>
</gene>
<keyword evidence="4 6" id="KW-0689">Ribosomal protein</keyword>
<dbReference type="InterPro" id="IPR019984">
    <property type="entry name" value="Ribosomal_uS17_bact/chlr"/>
</dbReference>
<comment type="similarity">
    <text evidence="1 6">Belongs to the universal ribosomal protein uS17 family.</text>
</comment>